<name>A0ABW3BQ88_9FLAO</name>
<reference evidence="2" key="1">
    <citation type="journal article" date="2019" name="Int. J. Syst. Evol. Microbiol.">
        <title>The Global Catalogue of Microorganisms (GCM) 10K type strain sequencing project: providing services to taxonomists for standard genome sequencing and annotation.</title>
        <authorList>
            <consortium name="The Broad Institute Genomics Platform"/>
            <consortium name="The Broad Institute Genome Sequencing Center for Infectious Disease"/>
            <person name="Wu L."/>
            <person name="Ma J."/>
        </authorList>
    </citation>
    <scope>NUCLEOTIDE SEQUENCE [LARGE SCALE GENOMIC DNA]</scope>
    <source>
        <strain evidence="2">CCUG 60529</strain>
    </source>
</reference>
<protein>
    <submittedName>
        <fullName evidence="1">Uncharacterized protein</fullName>
    </submittedName>
</protein>
<sequence>MKKKLESELVSIAHRILKLKGKEDVIKMHAEVAVLFEKLSVLKFANENLDADLPTIGSGTSFYDTINSTFNNKISDNIEVEDRIFVNLDEVEDDNIMEHGIETIKDMVAQMPKEADEIEAVLEETVIKQKHKETDFDEIMSGFKNMPVFEPVTKNQTSISTEKKSLNDKLKVGGFNIGLNDKIAFIKHLFDGKSEDYERVMSQLNSFDSFANAKDFLINIVKPDYNNWDKKEEFETRFLQILESRFS</sequence>
<dbReference type="Proteomes" id="UP001597011">
    <property type="component" value="Unassembled WGS sequence"/>
</dbReference>
<keyword evidence="2" id="KW-1185">Reference proteome</keyword>
<organism evidence="1 2">
    <name type="scientific">Mariniflexile aquimaris</name>
    <dbReference type="NCBI Taxonomy" id="881009"/>
    <lineage>
        <taxon>Bacteria</taxon>
        <taxon>Pseudomonadati</taxon>
        <taxon>Bacteroidota</taxon>
        <taxon>Flavobacteriia</taxon>
        <taxon>Flavobacteriales</taxon>
        <taxon>Flavobacteriaceae</taxon>
        <taxon>Mariniflexile</taxon>
    </lineage>
</organism>
<dbReference type="EMBL" id="JBHTIB010000002">
    <property type="protein sequence ID" value="MFD0834848.1"/>
    <property type="molecule type" value="Genomic_DNA"/>
</dbReference>
<gene>
    <name evidence="1" type="ORF">ACFQ0I_03660</name>
</gene>
<accession>A0ABW3BQ88</accession>
<dbReference type="RefSeq" id="WP_379939432.1">
    <property type="nucleotide sequence ID" value="NZ_JBHTIB010000002.1"/>
</dbReference>
<comment type="caution">
    <text evidence="1">The sequence shown here is derived from an EMBL/GenBank/DDBJ whole genome shotgun (WGS) entry which is preliminary data.</text>
</comment>
<evidence type="ECO:0000313" key="2">
    <source>
        <dbReference type="Proteomes" id="UP001597011"/>
    </source>
</evidence>
<proteinExistence type="predicted"/>
<evidence type="ECO:0000313" key="1">
    <source>
        <dbReference type="EMBL" id="MFD0834848.1"/>
    </source>
</evidence>